<dbReference type="InterPro" id="IPR051559">
    <property type="entry name" value="HIF_prolyl_hydroxylases"/>
</dbReference>
<evidence type="ECO:0000256" key="2">
    <source>
        <dbReference type="ARBA" id="ARBA00022723"/>
    </source>
</evidence>
<dbReference type="AlphaFoldDB" id="A0A9P6TYC0"/>
<reference evidence="8" key="1">
    <citation type="journal article" date="2020" name="Fungal Divers.">
        <title>Resolving the Mortierellaceae phylogeny through synthesis of multi-gene phylogenetics and phylogenomics.</title>
        <authorList>
            <person name="Vandepol N."/>
            <person name="Liber J."/>
            <person name="Desiro A."/>
            <person name="Na H."/>
            <person name="Kennedy M."/>
            <person name="Barry K."/>
            <person name="Grigoriev I.V."/>
            <person name="Miller A.N."/>
            <person name="O'Donnell K."/>
            <person name="Stajich J.E."/>
            <person name="Bonito G."/>
        </authorList>
    </citation>
    <scope>NUCLEOTIDE SEQUENCE</scope>
    <source>
        <strain evidence="8">KOD948</strain>
    </source>
</reference>
<dbReference type="GO" id="GO:0071456">
    <property type="term" value="P:cellular response to hypoxia"/>
    <property type="evidence" value="ECO:0007669"/>
    <property type="project" value="TreeGrafter"/>
</dbReference>
<evidence type="ECO:0000259" key="7">
    <source>
        <dbReference type="PROSITE" id="PS51471"/>
    </source>
</evidence>
<dbReference type="PANTHER" id="PTHR12907:SF26">
    <property type="entry name" value="HIF PROLYL HYDROXYLASE, ISOFORM C"/>
    <property type="match status" value="1"/>
</dbReference>
<keyword evidence="5" id="KW-0560">Oxidoreductase</keyword>
<protein>
    <recommendedName>
        <fullName evidence="7">Fe2OG dioxygenase domain-containing protein</fullName>
    </recommendedName>
</protein>
<feature type="domain" description="Fe2OG dioxygenase" evidence="7">
    <location>
        <begin position="196"/>
        <end position="301"/>
    </location>
</feature>
<evidence type="ECO:0000256" key="6">
    <source>
        <dbReference type="ARBA" id="ARBA00023004"/>
    </source>
</evidence>
<dbReference type="GO" id="GO:0031418">
    <property type="term" value="F:L-ascorbic acid binding"/>
    <property type="evidence" value="ECO:0007669"/>
    <property type="project" value="UniProtKB-KW"/>
</dbReference>
<dbReference type="PROSITE" id="PS51471">
    <property type="entry name" value="FE2OG_OXY"/>
    <property type="match status" value="1"/>
</dbReference>
<dbReference type="GO" id="GO:0008198">
    <property type="term" value="F:ferrous iron binding"/>
    <property type="evidence" value="ECO:0007669"/>
    <property type="project" value="TreeGrafter"/>
</dbReference>
<proteinExistence type="predicted"/>
<organism evidence="8 9">
    <name type="scientific">Mortierella polycephala</name>
    <dbReference type="NCBI Taxonomy" id="41804"/>
    <lineage>
        <taxon>Eukaryota</taxon>
        <taxon>Fungi</taxon>
        <taxon>Fungi incertae sedis</taxon>
        <taxon>Mucoromycota</taxon>
        <taxon>Mortierellomycotina</taxon>
        <taxon>Mortierellomycetes</taxon>
        <taxon>Mortierellales</taxon>
        <taxon>Mortierellaceae</taxon>
        <taxon>Mortierella</taxon>
    </lineage>
</organism>
<dbReference type="Proteomes" id="UP000726737">
    <property type="component" value="Unassembled WGS sequence"/>
</dbReference>
<evidence type="ECO:0000256" key="4">
    <source>
        <dbReference type="ARBA" id="ARBA00022964"/>
    </source>
</evidence>
<dbReference type="InterPro" id="IPR044862">
    <property type="entry name" value="Pro_4_hyd_alph_FE2OG_OXY"/>
</dbReference>
<dbReference type="InterPro" id="IPR005123">
    <property type="entry name" value="Oxoglu/Fe-dep_dioxygenase_dom"/>
</dbReference>
<sequence length="301" mass="34325">MASSDSNDDALASRIMKYVTSKGSDLPPFPGDDVESLPSDYEYEEGLEDEEEEIEEISEMDLLGHLDASMPPLLLAQELFNEDVDAKPFKVLTADNANDLFQQGYTILEDVMDLSVMKEVRQWGIHLYKNGQMDKASEKHNVEEDPFRDGNARGDYTIWVSPGSVFLKQSSALKHCVDWFSKVLHEDLAKIVHLNGQAEYQLAYYPPDPSHYERHRDSFPISDRNDKDQRRVTAIVYFNSEWEQGDGGELRIFDKGMGDEEEKQMDVAPKAGRCVVFLSGVMDHAVLPAFRERIALTSWYR</sequence>
<dbReference type="Gene3D" id="2.60.120.620">
    <property type="entry name" value="q2cbj1_9rhob like domain"/>
    <property type="match status" value="1"/>
</dbReference>
<gene>
    <name evidence="8" type="ORF">BG011_007742</name>
</gene>
<comment type="cofactor">
    <cofactor evidence="1">
        <name>L-ascorbate</name>
        <dbReference type="ChEBI" id="CHEBI:38290"/>
    </cofactor>
</comment>
<keyword evidence="9" id="KW-1185">Reference proteome</keyword>
<accession>A0A9P6TYC0</accession>
<dbReference type="OrthoDB" id="76265at2759"/>
<keyword evidence="3" id="KW-0847">Vitamin C</keyword>
<dbReference type="SMART" id="SM00702">
    <property type="entry name" value="P4Hc"/>
    <property type="match status" value="1"/>
</dbReference>
<keyword evidence="4" id="KW-0223">Dioxygenase</keyword>
<keyword evidence="2" id="KW-0479">Metal-binding</keyword>
<evidence type="ECO:0000256" key="1">
    <source>
        <dbReference type="ARBA" id="ARBA00001961"/>
    </source>
</evidence>
<dbReference type="Pfam" id="PF13640">
    <property type="entry name" value="2OG-FeII_Oxy_3"/>
    <property type="match status" value="1"/>
</dbReference>
<dbReference type="EMBL" id="JAAAJA010000607">
    <property type="protein sequence ID" value="KAG0251249.1"/>
    <property type="molecule type" value="Genomic_DNA"/>
</dbReference>
<evidence type="ECO:0000256" key="3">
    <source>
        <dbReference type="ARBA" id="ARBA00022896"/>
    </source>
</evidence>
<name>A0A9P6TYC0_9FUNG</name>
<keyword evidence="6" id="KW-0408">Iron</keyword>
<evidence type="ECO:0000313" key="8">
    <source>
        <dbReference type="EMBL" id="KAG0251249.1"/>
    </source>
</evidence>
<dbReference type="PANTHER" id="PTHR12907">
    <property type="entry name" value="EGL NINE HOMOLOG-RELATED"/>
    <property type="match status" value="1"/>
</dbReference>
<evidence type="ECO:0000256" key="5">
    <source>
        <dbReference type="ARBA" id="ARBA00023002"/>
    </source>
</evidence>
<evidence type="ECO:0000313" key="9">
    <source>
        <dbReference type="Proteomes" id="UP000726737"/>
    </source>
</evidence>
<comment type="caution">
    <text evidence="8">The sequence shown here is derived from an EMBL/GenBank/DDBJ whole genome shotgun (WGS) entry which is preliminary data.</text>
</comment>
<dbReference type="InterPro" id="IPR006620">
    <property type="entry name" value="Pro_4_hyd_alph"/>
</dbReference>
<dbReference type="GO" id="GO:0031543">
    <property type="term" value="F:peptidyl-proline dioxygenase activity"/>
    <property type="evidence" value="ECO:0007669"/>
    <property type="project" value="TreeGrafter"/>
</dbReference>